<dbReference type="Pfam" id="PF13238">
    <property type="entry name" value="AAA_18"/>
    <property type="match status" value="1"/>
</dbReference>
<dbReference type="GO" id="GO:0033863">
    <property type="term" value="F:ribose 1,5-bisphosphate phosphokinase activity"/>
    <property type="evidence" value="ECO:0007669"/>
    <property type="project" value="UniProtKB-UniRule"/>
</dbReference>
<dbReference type="GO" id="GO:0005829">
    <property type="term" value="C:cytosol"/>
    <property type="evidence" value="ECO:0007669"/>
    <property type="project" value="TreeGrafter"/>
</dbReference>
<dbReference type="PANTHER" id="PTHR23117">
    <property type="entry name" value="GUANYLATE KINASE-RELATED"/>
    <property type="match status" value="1"/>
</dbReference>
<dbReference type="InterPro" id="IPR027417">
    <property type="entry name" value="P-loop_NTPase"/>
</dbReference>
<dbReference type="RefSeq" id="WP_092843630.1">
    <property type="nucleotide sequence ID" value="NZ_FMAH01000001.1"/>
</dbReference>
<evidence type="ECO:0000256" key="2">
    <source>
        <dbReference type="ARBA" id="ARBA00005069"/>
    </source>
</evidence>
<dbReference type="NCBIfam" id="TIGR02322">
    <property type="entry name" value="phosphon_PhnN"/>
    <property type="match status" value="1"/>
</dbReference>
<evidence type="ECO:0000313" key="9">
    <source>
        <dbReference type="Proteomes" id="UP000199435"/>
    </source>
</evidence>
<dbReference type="Proteomes" id="UP000199435">
    <property type="component" value="Unassembled WGS sequence"/>
</dbReference>
<dbReference type="UniPathway" id="UPA00087">
    <property type="reaction ID" value="UER00175"/>
</dbReference>
<comment type="similarity">
    <text evidence="6">Belongs to the ribose 1,5-bisphosphokinase family.</text>
</comment>
<dbReference type="SUPFAM" id="SSF52540">
    <property type="entry name" value="P-loop containing nucleoside triphosphate hydrolases"/>
    <property type="match status" value="1"/>
</dbReference>
<evidence type="ECO:0000256" key="6">
    <source>
        <dbReference type="HAMAP-Rule" id="MF_00836"/>
    </source>
</evidence>
<gene>
    <name evidence="6" type="primary">phnN</name>
    <name evidence="8" type="ORF">GA0061102_1001466</name>
</gene>
<dbReference type="Gene3D" id="3.40.50.300">
    <property type="entry name" value="P-loop containing nucleotide triphosphate hydrolases"/>
    <property type="match status" value="1"/>
</dbReference>
<sequence length="201" mass="21822">MSTNANLEPANGRLSDATAGTLAVVVGPSGAGKDTLMNLAARHFAGRTDVHFVRRVITRDGDAGNEDHKSVSEADFDAMKQVGAFAVSWEAHGLKYGIPAEVADELTRGNLVIANGSRSALQHFQTAFPRLKVINITARREVLAERLMARGRESREDVLKRLERSTLAVQDGYDVIDIDNSGTLEEAERAIIAELEALIRK</sequence>
<reference evidence="9" key="1">
    <citation type="submission" date="2016-08" db="EMBL/GenBank/DDBJ databases">
        <authorList>
            <person name="Varghese N."/>
            <person name="Submissions Spin"/>
        </authorList>
    </citation>
    <scope>NUCLEOTIDE SEQUENCE [LARGE SCALE GENOMIC DNA]</scope>
    <source>
        <strain evidence="9">HAMBI 2971</strain>
    </source>
</reference>
<feature type="binding site" evidence="6">
    <location>
        <begin position="27"/>
        <end position="34"/>
    </location>
    <ligand>
        <name>ATP</name>
        <dbReference type="ChEBI" id="CHEBI:30616"/>
    </ligand>
</feature>
<accession>A0A1C3U4F3</accession>
<comment type="pathway">
    <text evidence="2 6">Metabolic intermediate biosynthesis; 5-phospho-alpha-D-ribose 1-diphosphate biosynthesis; 5-phospho-alpha-D-ribose 1-diphosphate from D-ribose 5-phosphate (route II): step 3/3.</text>
</comment>
<dbReference type="InterPro" id="IPR012699">
    <property type="entry name" value="PhnN"/>
</dbReference>
<dbReference type="EC" id="2.7.4.23" evidence="6"/>
<keyword evidence="3 6" id="KW-0808">Transferase</keyword>
<dbReference type="OrthoDB" id="341217at2"/>
<organism evidence="8 9">
    <name type="scientific">Rhizobium miluonense</name>
    <dbReference type="NCBI Taxonomy" id="411945"/>
    <lineage>
        <taxon>Bacteria</taxon>
        <taxon>Pseudomonadati</taxon>
        <taxon>Pseudomonadota</taxon>
        <taxon>Alphaproteobacteria</taxon>
        <taxon>Hyphomicrobiales</taxon>
        <taxon>Rhizobiaceae</taxon>
        <taxon>Rhizobium/Agrobacterium group</taxon>
        <taxon>Rhizobium</taxon>
    </lineage>
</organism>
<evidence type="ECO:0000256" key="1">
    <source>
        <dbReference type="ARBA" id="ARBA00000373"/>
    </source>
</evidence>
<dbReference type="HAMAP" id="MF_00836">
    <property type="entry name" value="PhnN"/>
    <property type="match status" value="1"/>
</dbReference>
<dbReference type="GO" id="GO:0006015">
    <property type="term" value="P:5-phosphoribose 1-diphosphate biosynthetic process"/>
    <property type="evidence" value="ECO:0007669"/>
    <property type="project" value="UniProtKB-UniRule"/>
</dbReference>
<evidence type="ECO:0000313" key="8">
    <source>
        <dbReference type="EMBL" id="SCB10314.1"/>
    </source>
</evidence>
<keyword evidence="5 6" id="KW-0067">ATP-binding</keyword>
<dbReference type="PANTHER" id="PTHR23117:SF8">
    <property type="entry name" value="RIBOSE 1,5-BISPHOSPHATE PHOSPHOKINASE PHNN"/>
    <property type="match status" value="1"/>
</dbReference>
<dbReference type="GO" id="GO:0005524">
    <property type="term" value="F:ATP binding"/>
    <property type="evidence" value="ECO:0007669"/>
    <property type="project" value="UniProtKB-KW"/>
</dbReference>
<comment type="function">
    <text evidence="6">Catalyzes the phosphorylation of ribose 1,5-bisphosphate to 5-phospho-D-ribosyl alpha-1-diphosphate (PRPP).</text>
</comment>
<protein>
    <recommendedName>
        <fullName evidence="6">Ribose 1,5-bisphosphate phosphokinase PhnN</fullName>
        <ecNumber evidence="6">2.7.4.23</ecNumber>
    </recommendedName>
    <alternativeName>
        <fullName evidence="6">Ribose 1,5-bisphosphokinase</fullName>
    </alternativeName>
</protein>
<proteinExistence type="inferred from homology"/>
<dbReference type="STRING" id="411945.GA0061102_1001466"/>
<evidence type="ECO:0000256" key="3">
    <source>
        <dbReference type="ARBA" id="ARBA00022679"/>
    </source>
</evidence>
<evidence type="ECO:0000259" key="7">
    <source>
        <dbReference type="SMART" id="SM00072"/>
    </source>
</evidence>
<keyword evidence="9" id="KW-1185">Reference proteome</keyword>
<dbReference type="EMBL" id="FMAH01000001">
    <property type="protein sequence ID" value="SCB10314.1"/>
    <property type="molecule type" value="Genomic_DNA"/>
</dbReference>
<dbReference type="AlphaFoldDB" id="A0A1C3U4F3"/>
<keyword evidence="4 6" id="KW-0547">Nucleotide-binding</keyword>
<dbReference type="SMART" id="SM00072">
    <property type="entry name" value="GuKc"/>
    <property type="match status" value="1"/>
</dbReference>
<feature type="domain" description="Guanylate kinase/L-type calcium channel beta subunit" evidence="7">
    <location>
        <begin position="19"/>
        <end position="199"/>
    </location>
</feature>
<keyword evidence="8" id="KW-0418">Kinase</keyword>
<comment type="catalytic activity">
    <reaction evidence="1 6">
        <text>alpha-D-ribose 1,5-bisphosphate + ATP = 5-phospho-alpha-D-ribose 1-diphosphate + ADP</text>
        <dbReference type="Rhea" id="RHEA:20109"/>
        <dbReference type="ChEBI" id="CHEBI:30616"/>
        <dbReference type="ChEBI" id="CHEBI:58017"/>
        <dbReference type="ChEBI" id="CHEBI:68688"/>
        <dbReference type="ChEBI" id="CHEBI:456216"/>
        <dbReference type="EC" id="2.7.4.23"/>
    </reaction>
</comment>
<evidence type="ECO:0000256" key="5">
    <source>
        <dbReference type="ARBA" id="ARBA00022840"/>
    </source>
</evidence>
<name>A0A1C3U4F3_9HYPH</name>
<dbReference type="GO" id="GO:0019634">
    <property type="term" value="P:organic phosphonate metabolic process"/>
    <property type="evidence" value="ECO:0007669"/>
    <property type="project" value="UniProtKB-UniRule"/>
</dbReference>
<evidence type="ECO:0000256" key="4">
    <source>
        <dbReference type="ARBA" id="ARBA00022741"/>
    </source>
</evidence>
<dbReference type="InterPro" id="IPR008145">
    <property type="entry name" value="GK/Ca_channel_bsu"/>
</dbReference>